<dbReference type="Pfam" id="PF00004">
    <property type="entry name" value="AAA"/>
    <property type="match status" value="1"/>
</dbReference>
<dbReference type="InterPro" id="IPR050304">
    <property type="entry name" value="MT-severing_AAA_ATPase"/>
</dbReference>
<comment type="similarity">
    <text evidence="1">Belongs to the AAA ATPase family.</text>
</comment>
<evidence type="ECO:0000313" key="6">
    <source>
        <dbReference type="EMBL" id="OXA47926.1"/>
    </source>
</evidence>
<keyword evidence="3" id="KW-0067">ATP-binding</keyword>
<evidence type="ECO:0000256" key="4">
    <source>
        <dbReference type="SAM" id="MobiDB-lite"/>
    </source>
</evidence>
<accession>A0A226DUN0</accession>
<keyword evidence="7" id="KW-1185">Reference proteome</keyword>
<feature type="domain" description="AAA+ ATPase" evidence="5">
    <location>
        <begin position="153"/>
        <end position="288"/>
    </location>
</feature>
<dbReference type="SMART" id="SM00382">
    <property type="entry name" value="AAA"/>
    <property type="match status" value="1"/>
</dbReference>
<gene>
    <name evidence="6" type="ORF">Fcan01_17219</name>
</gene>
<comment type="caution">
    <text evidence="6">The sequence shown here is derived from an EMBL/GenBank/DDBJ whole genome shotgun (WGS) entry which is preliminary data.</text>
</comment>
<dbReference type="PANTHER" id="PTHR23074:SF83">
    <property type="entry name" value="VACUOLAR PROTEIN SORTING-ASSOCIATED PROTEIN 4A"/>
    <property type="match status" value="1"/>
</dbReference>
<dbReference type="Proteomes" id="UP000198287">
    <property type="component" value="Unassembled WGS sequence"/>
</dbReference>
<dbReference type="SUPFAM" id="SSF52540">
    <property type="entry name" value="P-loop containing nucleoside triphosphate hydrolases"/>
    <property type="match status" value="1"/>
</dbReference>
<dbReference type="InterPro" id="IPR003593">
    <property type="entry name" value="AAA+_ATPase"/>
</dbReference>
<proteinExistence type="inferred from homology"/>
<evidence type="ECO:0000313" key="7">
    <source>
        <dbReference type="Proteomes" id="UP000198287"/>
    </source>
</evidence>
<dbReference type="PANTHER" id="PTHR23074">
    <property type="entry name" value="AAA DOMAIN-CONTAINING"/>
    <property type="match status" value="1"/>
</dbReference>
<evidence type="ECO:0000256" key="1">
    <source>
        <dbReference type="ARBA" id="ARBA00006914"/>
    </source>
</evidence>
<dbReference type="Gene3D" id="1.10.8.60">
    <property type="match status" value="1"/>
</dbReference>
<evidence type="ECO:0000256" key="2">
    <source>
        <dbReference type="ARBA" id="ARBA00022741"/>
    </source>
</evidence>
<evidence type="ECO:0000259" key="5">
    <source>
        <dbReference type="SMART" id="SM00382"/>
    </source>
</evidence>
<protein>
    <submittedName>
        <fullName evidence="6">Vacuolar protein sorting-associated protein 4A</fullName>
    </submittedName>
</protein>
<name>A0A226DUN0_FOLCA</name>
<sequence length="438" mass="49534">MEHPELKDEIDEEVRPILHQLNTISTQLNEIFIDEIKEFNSPQVDTNFPDQPQPYTTTDEQKKDDPPSENPTKSGKSAIASAISELKCCGNDTDEEMEELLKSFRVKVMKPGTMKKAVRWNDITGYEAVKKKIITKILRPIKYPHLFPGPSSMDRNILFYGAPGTGKTTFGKAIATELEFSFLCITSADINTKWRGVAEQKIRAAFKVARENVPCVMFFDEVESLLRARSDDGGGPDTVQEFLAQTDGVDDTTDNTWVIWIGATNLPWMIDSAVARRFGSKLLIDLPNEPTRADIFLHGLLRLKETVRMDISDTPGGANEVHLRVAERTNFFSPSDMSMLLNDIRDKRWDVCDSAMYFKKVYARDPSTGLHDKTKIRWTPCNESSRGAKRMTIADININEIELPAISWSMIDKCLVQRKPTISSNGTDKKEQKQKSCE</sequence>
<evidence type="ECO:0000256" key="3">
    <source>
        <dbReference type="ARBA" id="ARBA00022840"/>
    </source>
</evidence>
<dbReference type="AlphaFoldDB" id="A0A226DUN0"/>
<feature type="compositionally biased region" description="Polar residues" evidence="4">
    <location>
        <begin position="41"/>
        <end position="58"/>
    </location>
</feature>
<dbReference type="GO" id="GO:0005524">
    <property type="term" value="F:ATP binding"/>
    <property type="evidence" value="ECO:0007669"/>
    <property type="project" value="UniProtKB-KW"/>
</dbReference>
<dbReference type="EMBL" id="LNIX01000012">
    <property type="protein sequence ID" value="OXA47926.1"/>
    <property type="molecule type" value="Genomic_DNA"/>
</dbReference>
<dbReference type="InterPro" id="IPR027417">
    <property type="entry name" value="P-loop_NTPase"/>
</dbReference>
<dbReference type="InterPro" id="IPR003959">
    <property type="entry name" value="ATPase_AAA_core"/>
</dbReference>
<dbReference type="OrthoDB" id="2115716at2759"/>
<reference evidence="6 7" key="1">
    <citation type="submission" date="2015-12" db="EMBL/GenBank/DDBJ databases">
        <title>The genome of Folsomia candida.</title>
        <authorList>
            <person name="Faddeeva A."/>
            <person name="Derks M.F."/>
            <person name="Anvar Y."/>
            <person name="Smit S."/>
            <person name="Van Straalen N."/>
            <person name="Roelofs D."/>
        </authorList>
    </citation>
    <scope>NUCLEOTIDE SEQUENCE [LARGE SCALE GENOMIC DNA]</scope>
    <source>
        <strain evidence="6 7">VU population</strain>
        <tissue evidence="6">Whole body</tissue>
    </source>
</reference>
<dbReference type="InterPro" id="IPR015415">
    <property type="entry name" value="Spast_Vps4_C"/>
</dbReference>
<dbReference type="STRING" id="158441.A0A226DUN0"/>
<dbReference type="GO" id="GO:0016887">
    <property type="term" value="F:ATP hydrolysis activity"/>
    <property type="evidence" value="ECO:0007669"/>
    <property type="project" value="InterPro"/>
</dbReference>
<keyword evidence="2" id="KW-0547">Nucleotide-binding</keyword>
<dbReference type="Gene3D" id="3.40.50.300">
    <property type="entry name" value="P-loop containing nucleotide triphosphate hydrolases"/>
    <property type="match status" value="1"/>
</dbReference>
<dbReference type="Pfam" id="PF09336">
    <property type="entry name" value="Vps4_C"/>
    <property type="match status" value="1"/>
</dbReference>
<feature type="region of interest" description="Disordered" evidence="4">
    <location>
        <begin position="41"/>
        <end position="77"/>
    </location>
</feature>
<organism evidence="6 7">
    <name type="scientific">Folsomia candida</name>
    <name type="common">Springtail</name>
    <dbReference type="NCBI Taxonomy" id="158441"/>
    <lineage>
        <taxon>Eukaryota</taxon>
        <taxon>Metazoa</taxon>
        <taxon>Ecdysozoa</taxon>
        <taxon>Arthropoda</taxon>
        <taxon>Hexapoda</taxon>
        <taxon>Collembola</taxon>
        <taxon>Entomobryomorpha</taxon>
        <taxon>Isotomoidea</taxon>
        <taxon>Isotomidae</taxon>
        <taxon>Proisotominae</taxon>
        <taxon>Folsomia</taxon>
    </lineage>
</organism>